<gene>
    <name evidence="1" type="ORF">CLUP02_17681</name>
</gene>
<sequence length="411" mass="46122">MAERRNHNGSCLHNLASGSLPPTLSSSDRSRLFFKVLDQWTHESSAKWHHFGSWAWTCTILFNISADARRIALVAHADKMPSAVAGHLGFCCATSLDAELPLRAALARKGKEVFQPRLFLVSTRLADRELRKKVSPTSTWTLKDPDMRDPTKYNRRIRYSAVSFSPPLSPHAWGSMLGRMGNARDPEDEDPAGRTACTCLMYRYQPPHRTRSSGLLRRELSLCHATPPTRAGGLESSNIDKCCTELIHSVSDCSSTSLGRTLWFVAHHNGLLTEASVNWASSPTFRGSSTEELEQPVVRNRKVSKSLVNFELIRSSWAWPGLELRQTKPLLPLEQQIRASTGKAWVNPSSTVYGVQLQSPRRYRYITPPSDRGGFLEQRPLLPLLALHFPFPLPLFHGLLLATWRLFLACC</sequence>
<reference evidence="1" key="1">
    <citation type="journal article" date="2021" name="Mol. Plant Microbe Interact.">
        <title>Complete Genome Sequence of the Plant-Pathogenic Fungus Colletotrichum lupini.</title>
        <authorList>
            <person name="Baroncelli R."/>
            <person name="Pensec F."/>
            <person name="Da Lio D."/>
            <person name="Boufleur T."/>
            <person name="Vicente I."/>
            <person name="Sarrocco S."/>
            <person name="Picot A."/>
            <person name="Baraldi E."/>
            <person name="Sukno S."/>
            <person name="Thon M."/>
            <person name="Le Floch G."/>
        </authorList>
    </citation>
    <scope>NUCLEOTIDE SEQUENCE</scope>
    <source>
        <strain evidence="1">IMI 504893</strain>
    </source>
</reference>
<evidence type="ECO:0000313" key="2">
    <source>
        <dbReference type="Proteomes" id="UP000830671"/>
    </source>
</evidence>
<name>A0A9Q8SFB9_9PEZI</name>
<dbReference type="Proteomes" id="UP000830671">
    <property type="component" value="Chromosome 10"/>
</dbReference>
<proteinExistence type="predicted"/>
<protein>
    <submittedName>
        <fullName evidence="1">Uncharacterized protein</fullName>
    </submittedName>
</protein>
<evidence type="ECO:0000313" key="1">
    <source>
        <dbReference type="EMBL" id="UQC76170.1"/>
    </source>
</evidence>
<accession>A0A9Q8SFB9</accession>
<organism evidence="1 2">
    <name type="scientific">Colletotrichum lupini</name>
    <dbReference type="NCBI Taxonomy" id="145971"/>
    <lineage>
        <taxon>Eukaryota</taxon>
        <taxon>Fungi</taxon>
        <taxon>Dikarya</taxon>
        <taxon>Ascomycota</taxon>
        <taxon>Pezizomycotina</taxon>
        <taxon>Sordariomycetes</taxon>
        <taxon>Hypocreomycetidae</taxon>
        <taxon>Glomerellales</taxon>
        <taxon>Glomerellaceae</taxon>
        <taxon>Colletotrichum</taxon>
        <taxon>Colletotrichum acutatum species complex</taxon>
    </lineage>
</organism>
<dbReference type="KEGG" id="clup:CLUP02_17681"/>
<dbReference type="EMBL" id="CP019472">
    <property type="protein sequence ID" value="UQC76170.1"/>
    <property type="molecule type" value="Genomic_DNA"/>
</dbReference>
<keyword evidence="2" id="KW-1185">Reference proteome</keyword>
<dbReference type="RefSeq" id="XP_049137813.1">
    <property type="nucleotide sequence ID" value="XM_049296589.1"/>
</dbReference>
<dbReference type="GeneID" id="73351599"/>
<dbReference type="AlphaFoldDB" id="A0A9Q8SFB9"/>